<feature type="domain" description="DUF3347" evidence="2">
    <location>
        <begin position="46"/>
        <end position="136"/>
    </location>
</feature>
<feature type="signal peptide" evidence="1">
    <location>
        <begin position="1"/>
        <end position="21"/>
    </location>
</feature>
<dbReference type="RefSeq" id="WP_299217618.1">
    <property type="nucleotide sequence ID" value="NZ_JBHTJH010000017.1"/>
</dbReference>
<evidence type="ECO:0000313" key="4">
    <source>
        <dbReference type="Proteomes" id="UP001596978"/>
    </source>
</evidence>
<dbReference type="Pfam" id="PF11827">
    <property type="entry name" value="DUF3347"/>
    <property type="match status" value="1"/>
</dbReference>
<keyword evidence="1" id="KW-0732">Signal</keyword>
<name>A0ABW3D1N0_9FLAO</name>
<sequence length="179" mass="20186">MKNLKKNIALMLLLAVSFSNAQEKEKMNHNHDKMMTMKGDTKSEAILSDYFNLKNALVTDDSKKAAELGAKLATSLKAFDKSKYKVEEQKELTDIIEDATEHAEHIAKSDIGHQREHFKTLSKDISDLIVITGTKSTLYKQFCPMYDGGSSWLSTSNQVRNPYYGSKMLKCGKVKETIN</sequence>
<evidence type="ECO:0000256" key="1">
    <source>
        <dbReference type="SAM" id="SignalP"/>
    </source>
</evidence>
<organism evidence="3 4">
    <name type="scientific">Sungkyunkwania multivorans</name>
    <dbReference type="NCBI Taxonomy" id="1173618"/>
    <lineage>
        <taxon>Bacteria</taxon>
        <taxon>Pseudomonadati</taxon>
        <taxon>Bacteroidota</taxon>
        <taxon>Flavobacteriia</taxon>
        <taxon>Flavobacteriales</taxon>
        <taxon>Flavobacteriaceae</taxon>
        <taxon>Sungkyunkwania</taxon>
    </lineage>
</organism>
<protein>
    <submittedName>
        <fullName evidence="3">DUF3347 domain-containing protein</fullName>
    </submittedName>
</protein>
<proteinExistence type="predicted"/>
<accession>A0ABW3D1N0</accession>
<reference evidence="4" key="1">
    <citation type="journal article" date="2019" name="Int. J. Syst. Evol. Microbiol.">
        <title>The Global Catalogue of Microorganisms (GCM) 10K type strain sequencing project: providing services to taxonomists for standard genome sequencing and annotation.</title>
        <authorList>
            <consortium name="The Broad Institute Genomics Platform"/>
            <consortium name="The Broad Institute Genome Sequencing Center for Infectious Disease"/>
            <person name="Wu L."/>
            <person name="Ma J."/>
        </authorList>
    </citation>
    <scope>NUCLEOTIDE SEQUENCE [LARGE SCALE GENOMIC DNA]</scope>
    <source>
        <strain evidence="4">CCUG 62952</strain>
    </source>
</reference>
<keyword evidence="4" id="KW-1185">Reference proteome</keyword>
<feature type="chain" id="PRO_5046754163" evidence="1">
    <location>
        <begin position="22"/>
        <end position="179"/>
    </location>
</feature>
<comment type="caution">
    <text evidence="3">The sequence shown here is derived from an EMBL/GenBank/DDBJ whole genome shotgun (WGS) entry which is preliminary data.</text>
</comment>
<evidence type="ECO:0000259" key="2">
    <source>
        <dbReference type="Pfam" id="PF11827"/>
    </source>
</evidence>
<dbReference type="Proteomes" id="UP001596978">
    <property type="component" value="Unassembled WGS sequence"/>
</dbReference>
<dbReference type="InterPro" id="IPR021782">
    <property type="entry name" value="DUF3347"/>
</dbReference>
<gene>
    <name evidence="3" type="ORF">ACFQ1M_17225</name>
</gene>
<evidence type="ECO:0000313" key="3">
    <source>
        <dbReference type="EMBL" id="MFD0863961.1"/>
    </source>
</evidence>
<dbReference type="EMBL" id="JBHTJH010000017">
    <property type="protein sequence ID" value="MFD0863961.1"/>
    <property type="molecule type" value="Genomic_DNA"/>
</dbReference>